<proteinExistence type="predicted"/>
<evidence type="ECO:0000313" key="2">
    <source>
        <dbReference type="EMBL" id="OGE08466.1"/>
    </source>
</evidence>
<reference evidence="2 3" key="1">
    <citation type="journal article" date="2016" name="Nat. Commun.">
        <title>Thousands of microbial genomes shed light on interconnected biogeochemical processes in an aquifer system.</title>
        <authorList>
            <person name="Anantharaman K."/>
            <person name="Brown C.T."/>
            <person name="Hug L.A."/>
            <person name="Sharon I."/>
            <person name="Castelle C.J."/>
            <person name="Probst A.J."/>
            <person name="Thomas B.C."/>
            <person name="Singh A."/>
            <person name="Wilkins M.J."/>
            <person name="Karaoz U."/>
            <person name="Brodie E.L."/>
            <person name="Williams K.H."/>
            <person name="Hubbard S.S."/>
            <person name="Banfield J.F."/>
        </authorList>
    </citation>
    <scope>NUCLEOTIDE SEQUENCE [LARGE SCALE GENOMIC DNA]</scope>
</reference>
<gene>
    <name evidence="2" type="ORF">A3A60_00295</name>
</gene>
<comment type="caution">
    <text evidence="2">The sequence shown here is derived from an EMBL/GenBank/DDBJ whole genome shotgun (WGS) entry which is preliminary data.</text>
</comment>
<protein>
    <submittedName>
        <fullName evidence="2">Uncharacterized protein</fullName>
    </submittedName>
</protein>
<accession>A0A1F5HWL0</accession>
<evidence type="ECO:0000256" key="1">
    <source>
        <dbReference type="SAM" id="MobiDB-lite"/>
    </source>
</evidence>
<dbReference type="EMBL" id="MFBS01000036">
    <property type="protein sequence ID" value="OGE08466.1"/>
    <property type="molecule type" value="Genomic_DNA"/>
</dbReference>
<feature type="region of interest" description="Disordered" evidence="1">
    <location>
        <begin position="1"/>
        <end position="28"/>
    </location>
</feature>
<organism evidence="2 3">
    <name type="scientific">Candidatus Curtissbacteria bacterium RIFCSPLOWO2_01_FULL_42_26</name>
    <dbReference type="NCBI Taxonomy" id="1797729"/>
    <lineage>
        <taxon>Bacteria</taxon>
        <taxon>Candidatus Curtissiibacteriota</taxon>
    </lineage>
</organism>
<name>A0A1F5HWL0_9BACT</name>
<sequence length="109" mass="12018">MGSEGKEPMSQPPDDSAPEFGGAVKRKIRGGKEVSIPIVTQLGLPEDGLEPQSTRLVNTQRKLKSATPIERLAIETAEGHQDPVTRKKAERQSYAIMRNIQRRTPKSGR</sequence>
<dbReference type="STRING" id="1797729.A3A60_00295"/>
<dbReference type="Proteomes" id="UP000179227">
    <property type="component" value="Unassembled WGS sequence"/>
</dbReference>
<evidence type="ECO:0000313" key="3">
    <source>
        <dbReference type="Proteomes" id="UP000179227"/>
    </source>
</evidence>
<dbReference type="AlphaFoldDB" id="A0A1F5HWL0"/>